<dbReference type="AlphaFoldDB" id="A0AAN8X7L1"/>
<dbReference type="GO" id="GO:0003677">
    <property type="term" value="F:DNA binding"/>
    <property type="evidence" value="ECO:0007669"/>
    <property type="project" value="InterPro"/>
</dbReference>
<name>A0AAN8X7L1_HALRR</name>
<evidence type="ECO:0000313" key="5">
    <source>
        <dbReference type="Proteomes" id="UP001381693"/>
    </source>
</evidence>
<feature type="non-terminal residue" evidence="4">
    <location>
        <position position="1"/>
    </location>
</feature>
<evidence type="ECO:0000313" key="4">
    <source>
        <dbReference type="EMBL" id="KAK7079212.1"/>
    </source>
</evidence>
<accession>A0AAN8X7L1</accession>
<feature type="compositionally biased region" description="Polar residues" evidence="2">
    <location>
        <begin position="45"/>
        <end position="55"/>
    </location>
</feature>
<organism evidence="4 5">
    <name type="scientific">Halocaridina rubra</name>
    <name type="common">Hawaiian red shrimp</name>
    <dbReference type="NCBI Taxonomy" id="373956"/>
    <lineage>
        <taxon>Eukaryota</taxon>
        <taxon>Metazoa</taxon>
        <taxon>Ecdysozoa</taxon>
        <taxon>Arthropoda</taxon>
        <taxon>Crustacea</taxon>
        <taxon>Multicrustacea</taxon>
        <taxon>Malacostraca</taxon>
        <taxon>Eumalacostraca</taxon>
        <taxon>Eucarida</taxon>
        <taxon>Decapoda</taxon>
        <taxon>Pleocyemata</taxon>
        <taxon>Caridea</taxon>
        <taxon>Atyoidea</taxon>
        <taxon>Atyidae</taxon>
        <taxon>Halocaridina</taxon>
    </lineage>
</organism>
<feature type="domain" description="BESS" evidence="3">
    <location>
        <begin position="86"/>
        <end position="121"/>
    </location>
</feature>
<protein>
    <recommendedName>
        <fullName evidence="3">BESS domain-containing protein</fullName>
    </recommendedName>
</protein>
<reference evidence="4 5" key="1">
    <citation type="submission" date="2023-11" db="EMBL/GenBank/DDBJ databases">
        <title>Halocaridina rubra genome assembly.</title>
        <authorList>
            <person name="Smith C."/>
        </authorList>
    </citation>
    <scope>NUCLEOTIDE SEQUENCE [LARGE SCALE GENOMIC DNA]</scope>
    <source>
        <strain evidence="4">EP-1</strain>
        <tissue evidence="4">Whole</tissue>
    </source>
</reference>
<keyword evidence="1" id="KW-0539">Nucleus</keyword>
<dbReference type="GO" id="GO:0005634">
    <property type="term" value="C:nucleus"/>
    <property type="evidence" value="ECO:0007669"/>
    <property type="project" value="UniProtKB-SubCell"/>
</dbReference>
<dbReference type="Proteomes" id="UP001381693">
    <property type="component" value="Unassembled WGS sequence"/>
</dbReference>
<sequence length="121" mass="13705">KIEKSGSAQESGRKEYSNFKKLSFLLSICKTRPHENETGGVPTEGINTEESQPLDRSTHQKKRKKPIPSDEQVLFQALAKKANAPDDLDKQSLFSLLPDFRSIPKSAKIDVKFEFMNILKQ</sequence>
<keyword evidence="5" id="KW-1185">Reference proteome</keyword>
<dbReference type="EMBL" id="JAXCGZ010007562">
    <property type="protein sequence ID" value="KAK7079212.1"/>
    <property type="molecule type" value="Genomic_DNA"/>
</dbReference>
<comment type="subcellular location">
    <subcellularLocation>
        <location evidence="1">Nucleus</location>
    </subcellularLocation>
</comment>
<evidence type="ECO:0000256" key="2">
    <source>
        <dbReference type="SAM" id="MobiDB-lite"/>
    </source>
</evidence>
<dbReference type="PROSITE" id="PS51031">
    <property type="entry name" value="BESS"/>
    <property type="match status" value="1"/>
</dbReference>
<gene>
    <name evidence="4" type="ORF">SK128_004839</name>
</gene>
<feature type="region of interest" description="Disordered" evidence="2">
    <location>
        <begin position="33"/>
        <end position="69"/>
    </location>
</feature>
<proteinExistence type="predicted"/>
<comment type="caution">
    <text evidence="4">The sequence shown here is derived from an EMBL/GenBank/DDBJ whole genome shotgun (WGS) entry which is preliminary data.</text>
</comment>
<evidence type="ECO:0000259" key="3">
    <source>
        <dbReference type="PROSITE" id="PS51031"/>
    </source>
</evidence>
<dbReference type="InterPro" id="IPR004210">
    <property type="entry name" value="BESS_motif"/>
</dbReference>
<evidence type="ECO:0000256" key="1">
    <source>
        <dbReference type="PROSITE-ProRule" id="PRU00371"/>
    </source>
</evidence>